<dbReference type="GO" id="GO:0005524">
    <property type="term" value="F:ATP binding"/>
    <property type="evidence" value="ECO:0007669"/>
    <property type="project" value="UniProtKB-KW"/>
</dbReference>
<protein>
    <recommendedName>
        <fullName evidence="9">TBP-associated factor 12</fullName>
    </recommendedName>
    <alternativeName>
        <fullName evidence="10">Transcription initiation factor TFIID subunit 12</fullName>
    </alternativeName>
</protein>
<evidence type="ECO:0000256" key="4">
    <source>
        <dbReference type="ARBA" id="ARBA00022741"/>
    </source>
</evidence>
<dbReference type="InterPro" id="IPR009072">
    <property type="entry name" value="Histone-fold"/>
</dbReference>
<dbReference type="Proteomes" id="UP000027265">
    <property type="component" value="Unassembled WGS sequence"/>
</dbReference>
<dbReference type="InterPro" id="IPR005654">
    <property type="entry name" value="ATPase_AFG1-like"/>
</dbReference>
<evidence type="ECO:0000256" key="10">
    <source>
        <dbReference type="ARBA" id="ARBA00093657"/>
    </source>
</evidence>
<dbReference type="CDD" id="cd07981">
    <property type="entry name" value="HFD_TAF12"/>
    <property type="match status" value="1"/>
</dbReference>
<evidence type="ECO:0000313" key="13">
    <source>
        <dbReference type="EMBL" id="KDQ57396.1"/>
    </source>
</evidence>
<dbReference type="Gene3D" id="3.40.50.300">
    <property type="entry name" value="P-loop containing nucleotide triphosphate hydrolases"/>
    <property type="match status" value="1"/>
</dbReference>
<dbReference type="CDD" id="cd03143">
    <property type="entry name" value="A4_beta-galactosidase_middle_domain"/>
    <property type="match status" value="1"/>
</dbReference>
<feature type="region of interest" description="Disordered" evidence="11">
    <location>
        <begin position="853"/>
        <end position="894"/>
    </location>
</feature>
<feature type="region of interest" description="Disordered" evidence="11">
    <location>
        <begin position="20"/>
        <end position="41"/>
    </location>
</feature>
<feature type="compositionally biased region" description="Polar residues" evidence="11">
    <location>
        <begin position="631"/>
        <end position="649"/>
    </location>
</feature>
<evidence type="ECO:0000256" key="1">
    <source>
        <dbReference type="ARBA" id="ARBA00004123"/>
    </source>
</evidence>
<evidence type="ECO:0000256" key="11">
    <source>
        <dbReference type="SAM" id="MobiDB-lite"/>
    </source>
</evidence>
<dbReference type="AlphaFoldDB" id="A0A067Q481"/>
<dbReference type="PANTHER" id="PTHR12169:SF2">
    <property type="entry name" value="AFG1P"/>
    <property type="match status" value="1"/>
</dbReference>
<dbReference type="GO" id="GO:0016887">
    <property type="term" value="F:ATP hydrolysis activity"/>
    <property type="evidence" value="ECO:0007669"/>
    <property type="project" value="InterPro"/>
</dbReference>
<organism evidence="13 14">
    <name type="scientific">Jaapia argillacea MUCL 33604</name>
    <dbReference type="NCBI Taxonomy" id="933084"/>
    <lineage>
        <taxon>Eukaryota</taxon>
        <taxon>Fungi</taxon>
        <taxon>Dikarya</taxon>
        <taxon>Basidiomycota</taxon>
        <taxon>Agaricomycotina</taxon>
        <taxon>Agaricomycetes</taxon>
        <taxon>Agaricomycetidae</taxon>
        <taxon>Jaapiales</taxon>
        <taxon>Jaapiaceae</taxon>
        <taxon>Jaapia</taxon>
    </lineage>
</organism>
<dbReference type="Pfam" id="PF03847">
    <property type="entry name" value="TFIID_20kDa"/>
    <property type="match status" value="1"/>
</dbReference>
<keyword evidence="5" id="KW-0067">ATP-binding</keyword>
<dbReference type="InParanoid" id="A0A067Q481"/>
<comment type="subcellular location">
    <subcellularLocation>
        <location evidence="1">Nucleus</location>
    </subcellularLocation>
</comment>
<evidence type="ECO:0000256" key="9">
    <source>
        <dbReference type="ARBA" id="ARBA00075089"/>
    </source>
</evidence>
<feature type="compositionally biased region" description="Polar residues" evidence="11">
    <location>
        <begin position="733"/>
        <end position="747"/>
    </location>
</feature>
<dbReference type="GO" id="GO:0005669">
    <property type="term" value="C:transcription factor TFIID complex"/>
    <property type="evidence" value="ECO:0007669"/>
    <property type="project" value="InterPro"/>
</dbReference>
<keyword evidence="6" id="KW-0805">Transcription regulation</keyword>
<proteinExistence type="inferred from homology"/>
<dbReference type="EMBL" id="KL197719">
    <property type="protein sequence ID" value="KDQ57396.1"/>
    <property type="molecule type" value="Genomic_DNA"/>
</dbReference>
<dbReference type="HOGENOM" id="CLU_292072_0_0_1"/>
<name>A0A067Q481_9AGAM</name>
<reference evidence="14" key="1">
    <citation type="journal article" date="2014" name="Proc. Natl. Acad. Sci. U.S.A.">
        <title>Extensive sampling of basidiomycete genomes demonstrates inadequacy of the white-rot/brown-rot paradigm for wood decay fungi.</title>
        <authorList>
            <person name="Riley R."/>
            <person name="Salamov A.A."/>
            <person name="Brown D.W."/>
            <person name="Nagy L.G."/>
            <person name="Floudas D."/>
            <person name="Held B.W."/>
            <person name="Levasseur A."/>
            <person name="Lombard V."/>
            <person name="Morin E."/>
            <person name="Otillar R."/>
            <person name="Lindquist E.A."/>
            <person name="Sun H."/>
            <person name="LaButti K.M."/>
            <person name="Schmutz J."/>
            <person name="Jabbour D."/>
            <person name="Luo H."/>
            <person name="Baker S.E."/>
            <person name="Pisabarro A.G."/>
            <person name="Walton J.D."/>
            <person name="Blanchette R.A."/>
            <person name="Henrissat B."/>
            <person name="Martin F."/>
            <person name="Cullen D."/>
            <person name="Hibbett D.S."/>
            <person name="Grigoriev I.V."/>
        </authorList>
    </citation>
    <scope>NUCLEOTIDE SEQUENCE [LARGE SCALE GENOMIC DNA]</scope>
    <source>
        <strain evidence="14">MUCL 33604</strain>
    </source>
</reference>
<feature type="compositionally biased region" description="Polar residues" evidence="11">
    <location>
        <begin position="681"/>
        <end position="720"/>
    </location>
</feature>
<keyword evidence="7" id="KW-0804">Transcription</keyword>
<dbReference type="SUPFAM" id="SSF52540">
    <property type="entry name" value="P-loop containing nucleoside triphosphate hydrolases"/>
    <property type="match status" value="1"/>
</dbReference>
<evidence type="ECO:0000259" key="12">
    <source>
        <dbReference type="Pfam" id="PF03847"/>
    </source>
</evidence>
<comment type="similarity">
    <text evidence="3">Belongs to the AFG1 ATPase family.</text>
</comment>
<sequence>MKSLHGHLLTSRSSIRTPNHIRTASRVHFSSPATGDSDELGSIGLPQQVDLLDRYRGLVALGKIQYDEDQIRVIMKLRRLQRELVNYVPTAISSRYFQNEISVGRKEEEEKGERPWWLYSPHETEVQVDQSSKALIRVKSVAEELASLTTPKGLLLIGPPGSGKTFLVDLWYSSLPTPYKARKHYNQLVLELYRDVSSASLLADVLSWYWRLGGVVIGTSNRVPEDLYRNGVQRERLEGFVEGLKGRCPVLEIRRGEGRDWREVRAGGGGSSWFRWGEEGAFEEVVRGVAGEGEPKSETLHVFGRALEVPWSLNGVCKMSFSDLCQSDLGPADYLTIASTYHTLSIPSLPILHLSSKDQERRFISLIDALYEARCRLVCCAEAAPEGLFFPEALTRLEGGTDQALKHREGGGTDQMLEESVSEMRGLYRPNIVSYDTRGMEEEPKAYKTQTLALDELSIFSGQDEQFAYKRAVSRLVEMTSRTYALEERWTPLPFDMRKWESSSTLGYERGTVGYEGKSSSQVGVELNEKEGETLVVERPPAPKLKEDHVWGVREDWGEKAKMWGKGATNIVAALGHAFKGQNGEPLAGERIAQLLLQNMPQLGELAKQGKLNQQQIMQLKEYADRHKTNHPSTNGPGGLSNTNTNATAGPSHQQQQPQSQPQQGAPGLEGPKPIPGMKPFSQNVHISSPSDPNNHYPISQSLTPTTPSPANWATSQGRPTLTGGHSSGRLAGTSTQHSTLDDTSMLNMDDSRTRKRNTPAEQSMRRSIQDLVSSIDPNVKIESEVEDLLLDIADEFIDSVTNFGCRLAKHRGGDTLEVRDLQLHLERNHNIRIPGFSTDETRLSLSQTTLPVITPSAPSGPAGKKGAQGSAQMTLRSHRLAQVAQTKREAKLP</sequence>
<dbReference type="GO" id="GO:0070461">
    <property type="term" value="C:SAGA-type complex"/>
    <property type="evidence" value="ECO:0007669"/>
    <property type="project" value="UniProtKB-ARBA"/>
</dbReference>
<gene>
    <name evidence="13" type="ORF">JAAARDRAFT_78605</name>
</gene>
<feature type="compositionally biased region" description="Low complexity" evidence="11">
    <location>
        <begin position="651"/>
        <end position="664"/>
    </location>
</feature>
<dbReference type="SUPFAM" id="SSF47113">
    <property type="entry name" value="Histone-fold"/>
    <property type="match status" value="1"/>
</dbReference>
<evidence type="ECO:0000256" key="3">
    <source>
        <dbReference type="ARBA" id="ARBA00010322"/>
    </source>
</evidence>
<evidence type="ECO:0000256" key="2">
    <source>
        <dbReference type="ARBA" id="ARBA00007530"/>
    </source>
</evidence>
<dbReference type="OrthoDB" id="2193432at2759"/>
<dbReference type="GO" id="GO:0005739">
    <property type="term" value="C:mitochondrion"/>
    <property type="evidence" value="ECO:0007669"/>
    <property type="project" value="TreeGrafter"/>
</dbReference>
<dbReference type="Gene3D" id="1.10.20.10">
    <property type="entry name" value="Histone, subunit A"/>
    <property type="match status" value="1"/>
</dbReference>
<dbReference type="InterPro" id="IPR003228">
    <property type="entry name" value="TFIID_TAF12_dom"/>
</dbReference>
<keyword evidence="4" id="KW-0547">Nucleotide-binding</keyword>
<evidence type="ECO:0000256" key="7">
    <source>
        <dbReference type="ARBA" id="ARBA00023163"/>
    </source>
</evidence>
<dbReference type="PANTHER" id="PTHR12169">
    <property type="entry name" value="ATPASE N2B"/>
    <property type="match status" value="1"/>
</dbReference>
<dbReference type="Pfam" id="PF03969">
    <property type="entry name" value="AFG1_ATPase"/>
    <property type="match status" value="1"/>
</dbReference>
<evidence type="ECO:0000313" key="14">
    <source>
        <dbReference type="Proteomes" id="UP000027265"/>
    </source>
</evidence>
<dbReference type="GO" id="GO:0046982">
    <property type="term" value="F:protein heterodimerization activity"/>
    <property type="evidence" value="ECO:0007669"/>
    <property type="project" value="InterPro"/>
</dbReference>
<comment type="similarity">
    <text evidence="2">Belongs to the TAF12 family.</text>
</comment>
<dbReference type="NCBIfam" id="NF040713">
    <property type="entry name" value="ZapE"/>
    <property type="match status" value="1"/>
</dbReference>
<feature type="region of interest" description="Disordered" evidence="11">
    <location>
        <begin position="627"/>
        <end position="769"/>
    </location>
</feature>
<evidence type="ECO:0000256" key="6">
    <source>
        <dbReference type="ARBA" id="ARBA00023015"/>
    </source>
</evidence>
<dbReference type="InterPro" id="IPR027417">
    <property type="entry name" value="P-loop_NTPase"/>
</dbReference>
<evidence type="ECO:0000256" key="5">
    <source>
        <dbReference type="ARBA" id="ARBA00022840"/>
    </source>
</evidence>
<evidence type="ECO:0000256" key="8">
    <source>
        <dbReference type="ARBA" id="ARBA00023242"/>
    </source>
</evidence>
<dbReference type="GO" id="GO:0006352">
    <property type="term" value="P:DNA-templated transcription initiation"/>
    <property type="evidence" value="ECO:0007669"/>
    <property type="project" value="InterPro"/>
</dbReference>
<keyword evidence="14" id="KW-1185">Reference proteome</keyword>
<feature type="domain" description="Transcription initiation factor TFIID subunit 12" evidence="12">
    <location>
        <begin position="766"/>
        <end position="832"/>
    </location>
</feature>
<dbReference type="FunFam" id="1.10.20.10:FF:000011">
    <property type="entry name" value="Transcription initiation factor TFIID subunit 12"/>
    <property type="match status" value="1"/>
</dbReference>
<keyword evidence="8" id="KW-0539">Nucleus</keyword>
<accession>A0A067Q481</accession>